<evidence type="ECO:0000313" key="2">
    <source>
        <dbReference type="Proteomes" id="UP000683925"/>
    </source>
</evidence>
<sequence>MNALTIFDQALKINPSVRLEYKADQLFELRRSSEAKYFYFAAQDMGLGWNAYIKSKLSKL</sequence>
<proteinExistence type="predicted"/>
<comment type="caution">
    <text evidence="1">The sequence shown here is derived from an EMBL/GenBank/DDBJ whole genome shotgun (WGS) entry which is preliminary data.</text>
</comment>
<dbReference type="Proteomes" id="UP000683925">
    <property type="component" value="Unassembled WGS sequence"/>
</dbReference>
<accession>A0A8S1YM82</accession>
<protein>
    <submittedName>
        <fullName evidence="1">Uncharacterized protein</fullName>
    </submittedName>
</protein>
<reference evidence="1" key="1">
    <citation type="submission" date="2021-01" db="EMBL/GenBank/DDBJ databases">
        <authorList>
            <consortium name="Genoscope - CEA"/>
            <person name="William W."/>
        </authorList>
    </citation>
    <scope>NUCLEOTIDE SEQUENCE</scope>
</reference>
<organism evidence="1 2">
    <name type="scientific">Paramecium octaurelia</name>
    <dbReference type="NCBI Taxonomy" id="43137"/>
    <lineage>
        <taxon>Eukaryota</taxon>
        <taxon>Sar</taxon>
        <taxon>Alveolata</taxon>
        <taxon>Ciliophora</taxon>
        <taxon>Intramacronucleata</taxon>
        <taxon>Oligohymenophorea</taxon>
        <taxon>Peniculida</taxon>
        <taxon>Parameciidae</taxon>
        <taxon>Paramecium</taxon>
    </lineage>
</organism>
<name>A0A8S1YM82_PAROT</name>
<dbReference type="EMBL" id="CAJJDP010000195">
    <property type="protein sequence ID" value="CAD8214853.1"/>
    <property type="molecule type" value="Genomic_DNA"/>
</dbReference>
<keyword evidence="2" id="KW-1185">Reference proteome</keyword>
<dbReference type="AlphaFoldDB" id="A0A8S1YM82"/>
<gene>
    <name evidence="1" type="ORF">POCTA_138.1.T1910006</name>
</gene>
<evidence type="ECO:0000313" key="1">
    <source>
        <dbReference type="EMBL" id="CAD8214853.1"/>
    </source>
</evidence>
<dbReference type="OrthoDB" id="320696at2759"/>